<protein>
    <recommendedName>
        <fullName evidence="1">PRC-barrel domain-containing protein</fullName>
    </recommendedName>
</protein>
<keyword evidence="3" id="KW-1185">Reference proteome</keyword>
<gene>
    <name evidence="2" type="ORF">GCM10009663_70730</name>
</gene>
<organism evidence="2 3">
    <name type="scientific">Kitasatospora arboriphila</name>
    <dbReference type="NCBI Taxonomy" id="258052"/>
    <lineage>
        <taxon>Bacteria</taxon>
        <taxon>Bacillati</taxon>
        <taxon>Actinomycetota</taxon>
        <taxon>Actinomycetes</taxon>
        <taxon>Kitasatosporales</taxon>
        <taxon>Streptomycetaceae</taxon>
        <taxon>Kitasatospora</taxon>
    </lineage>
</organism>
<evidence type="ECO:0000259" key="1">
    <source>
        <dbReference type="Pfam" id="PF05239"/>
    </source>
</evidence>
<dbReference type="Proteomes" id="UP001499987">
    <property type="component" value="Unassembled WGS sequence"/>
</dbReference>
<dbReference type="InterPro" id="IPR027275">
    <property type="entry name" value="PRC-brl_dom"/>
</dbReference>
<dbReference type="EMBL" id="BAAALD010000122">
    <property type="protein sequence ID" value="GAA1121001.1"/>
    <property type="molecule type" value="Genomic_DNA"/>
</dbReference>
<dbReference type="InterPro" id="IPR011033">
    <property type="entry name" value="PRC_barrel-like_sf"/>
</dbReference>
<evidence type="ECO:0000313" key="3">
    <source>
        <dbReference type="Proteomes" id="UP001499987"/>
    </source>
</evidence>
<sequence>MSEQLWNHHPDNGDLADRDIIGYTVQATDGKIGKVDRHSAEVDAAYLVVDTGPWIFGRQVLLPAGTVLRIDHEERTVLVGRSKDEIKGAPEFVSEHEVPADYLNSLGTYYRPMI</sequence>
<dbReference type="RefSeq" id="WP_344627841.1">
    <property type="nucleotide sequence ID" value="NZ_BAAALD010000122.1"/>
</dbReference>
<dbReference type="SUPFAM" id="SSF50346">
    <property type="entry name" value="PRC-barrel domain"/>
    <property type="match status" value="1"/>
</dbReference>
<evidence type="ECO:0000313" key="2">
    <source>
        <dbReference type="EMBL" id="GAA1121001.1"/>
    </source>
</evidence>
<name>A0ABP4EQ32_9ACTN</name>
<dbReference type="Pfam" id="PF05239">
    <property type="entry name" value="PRC"/>
    <property type="match status" value="1"/>
</dbReference>
<comment type="caution">
    <text evidence="2">The sequence shown here is derived from an EMBL/GenBank/DDBJ whole genome shotgun (WGS) entry which is preliminary data.</text>
</comment>
<accession>A0ABP4EQ32</accession>
<proteinExistence type="predicted"/>
<dbReference type="Gene3D" id="3.90.50.10">
    <property type="entry name" value="Photosynthetic Reaction Center, subunit H, domain 2"/>
    <property type="match status" value="1"/>
</dbReference>
<reference evidence="3" key="1">
    <citation type="journal article" date="2019" name="Int. J. Syst. Evol. Microbiol.">
        <title>The Global Catalogue of Microorganisms (GCM) 10K type strain sequencing project: providing services to taxonomists for standard genome sequencing and annotation.</title>
        <authorList>
            <consortium name="The Broad Institute Genomics Platform"/>
            <consortium name="The Broad Institute Genome Sequencing Center for Infectious Disease"/>
            <person name="Wu L."/>
            <person name="Ma J."/>
        </authorList>
    </citation>
    <scope>NUCLEOTIDE SEQUENCE [LARGE SCALE GENOMIC DNA]</scope>
    <source>
        <strain evidence="3">JCM 13002</strain>
    </source>
</reference>
<feature type="domain" description="PRC-barrel" evidence="1">
    <location>
        <begin position="15"/>
        <end position="84"/>
    </location>
</feature>
<dbReference type="InterPro" id="IPR014747">
    <property type="entry name" value="Bac_photo_RC_H_C"/>
</dbReference>